<dbReference type="PROSITE" id="PS52015">
    <property type="entry name" value="TONB_CTD"/>
    <property type="match status" value="1"/>
</dbReference>
<evidence type="ECO:0000256" key="8">
    <source>
        <dbReference type="ARBA" id="ARBA00022989"/>
    </source>
</evidence>
<dbReference type="Proteomes" id="UP000267841">
    <property type="component" value="Unassembled WGS sequence"/>
</dbReference>
<evidence type="ECO:0000259" key="11">
    <source>
        <dbReference type="PROSITE" id="PS52015"/>
    </source>
</evidence>
<feature type="region of interest" description="Disordered" evidence="10">
    <location>
        <begin position="47"/>
        <end position="156"/>
    </location>
</feature>
<keyword evidence="5" id="KW-0997">Cell inner membrane</keyword>
<dbReference type="GO" id="GO:0015031">
    <property type="term" value="P:protein transport"/>
    <property type="evidence" value="ECO:0007669"/>
    <property type="project" value="UniProtKB-KW"/>
</dbReference>
<sequence>MRFKVAFLLSVILHSFVIFAFLSFVPEPKYEERNTISVSLNNLKVEREKPPSVPQNTRVRAVKKKTPKRKKKTPKRVVVAKPTRVEKSALKSPVPKEATPETDVTMKNSKLTNQDEGKKETVQEDKIQEVLTQDTDNKPAEKPVEEPSPKASERDYGESFVKENLSLIREVVRSYLVYPPIARRMGWEGTVLVRFLFTPEGEIEELLVEKSSGFEILDSNALRAVRLAAKEFPKPERKVFVVLPIVYRLE</sequence>
<dbReference type="NCBIfam" id="TIGR01352">
    <property type="entry name" value="tonB_Cterm"/>
    <property type="match status" value="1"/>
</dbReference>
<accession>A0A497XML0</accession>
<evidence type="ECO:0000313" key="13">
    <source>
        <dbReference type="Proteomes" id="UP000267841"/>
    </source>
</evidence>
<feature type="compositionally biased region" description="Basic and acidic residues" evidence="10">
    <location>
        <begin position="135"/>
        <end position="156"/>
    </location>
</feature>
<keyword evidence="13" id="KW-1185">Reference proteome</keyword>
<organism evidence="12 13">
    <name type="scientific">Hydrogenivirga caldilitoris</name>
    <dbReference type="NCBI Taxonomy" id="246264"/>
    <lineage>
        <taxon>Bacteria</taxon>
        <taxon>Pseudomonadati</taxon>
        <taxon>Aquificota</taxon>
        <taxon>Aquificia</taxon>
        <taxon>Aquificales</taxon>
        <taxon>Aquificaceae</taxon>
        <taxon>Hydrogenivirga</taxon>
    </lineage>
</organism>
<reference evidence="12 13" key="1">
    <citation type="submission" date="2018-10" db="EMBL/GenBank/DDBJ databases">
        <title>Genomic Encyclopedia of Archaeal and Bacterial Type Strains, Phase II (KMG-II): from individual species to whole genera.</title>
        <authorList>
            <person name="Goeker M."/>
        </authorList>
    </citation>
    <scope>NUCLEOTIDE SEQUENCE [LARGE SCALE GENOMIC DNA]</scope>
    <source>
        <strain evidence="12 13">DSM 16510</strain>
    </source>
</reference>
<dbReference type="OrthoDB" id="15637at2"/>
<dbReference type="Gene3D" id="3.30.1150.10">
    <property type="match status" value="1"/>
</dbReference>
<feature type="domain" description="TonB C-terminal" evidence="11">
    <location>
        <begin position="163"/>
        <end position="250"/>
    </location>
</feature>
<keyword evidence="8" id="KW-1133">Transmembrane helix</keyword>
<evidence type="ECO:0000256" key="7">
    <source>
        <dbReference type="ARBA" id="ARBA00022927"/>
    </source>
</evidence>
<feature type="compositionally biased region" description="Basic and acidic residues" evidence="10">
    <location>
        <begin position="113"/>
        <end position="128"/>
    </location>
</feature>
<dbReference type="InterPro" id="IPR051045">
    <property type="entry name" value="TonB-dependent_transducer"/>
</dbReference>
<evidence type="ECO:0000256" key="10">
    <source>
        <dbReference type="SAM" id="MobiDB-lite"/>
    </source>
</evidence>
<evidence type="ECO:0000256" key="1">
    <source>
        <dbReference type="ARBA" id="ARBA00004383"/>
    </source>
</evidence>
<dbReference type="InterPro" id="IPR037682">
    <property type="entry name" value="TonB_C"/>
</dbReference>
<evidence type="ECO:0000256" key="9">
    <source>
        <dbReference type="ARBA" id="ARBA00023136"/>
    </source>
</evidence>
<evidence type="ECO:0000256" key="4">
    <source>
        <dbReference type="ARBA" id="ARBA00022475"/>
    </source>
</evidence>
<dbReference type="AlphaFoldDB" id="A0A497XML0"/>
<proteinExistence type="inferred from homology"/>
<evidence type="ECO:0000256" key="6">
    <source>
        <dbReference type="ARBA" id="ARBA00022692"/>
    </source>
</evidence>
<dbReference type="RefSeq" id="WP_121009301.1">
    <property type="nucleotide sequence ID" value="NZ_RCCJ01000001.1"/>
</dbReference>
<dbReference type="Pfam" id="PF03544">
    <property type="entry name" value="TonB_C"/>
    <property type="match status" value="1"/>
</dbReference>
<name>A0A497XML0_9AQUI</name>
<comment type="subcellular location">
    <subcellularLocation>
        <location evidence="1">Cell inner membrane</location>
        <topology evidence="1">Single-pass membrane protein</topology>
        <orientation evidence="1">Periplasmic side</orientation>
    </subcellularLocation>
</comment>
<dbReference type="GO" id="GO:0055085">
    <property type="term" value="P:transmembrane transport"/>
    <property type="evidence" value="ECO:0007669"/>
    <property type="project" value="InterPro"/>
</dbReference>
<keyword evidence="6" id="KW-0812">Transmembrane</keyword>
<dbReference type="SUPFAM" id="SSF74653">
    <property type="entry name" value="TolA/TonB C-terminal domain"/>
    <property type="match status" value="1"/>
</dbReference>
<evidence type="ECO:0000256" key="3">
    <source>
        <dbReference type="ARBA" id="ARBA00022448"/>
    </source>
</evidence>
<dbReference type="PANTHER" id="PTHR33446">
    <property type="entry name" value="PROTEIN TONB-RELATED"/>
    <property type="match status" value="1"/>
</dbReference>
<dbReference type="PANTHER" id="PTHR33446:SF2">
    <property type="entry name" value="PROTEIN TONB"/>
    <property type="match status" value="1"/>
</dbReference>
<dbReference type="GO" id="GO:0031992">
    <property type="term" value="F:energy transducer activity"/>
    <property type="evidence" value="ECO:0007669"/>
    <property type="project" value="TreeGrafter"/>
</dbReference>
<comment type="caution">
    <text evidence="12">The sequence shown here is derived from an EMBL/GenBank/DDBJ whole genome shotgun (WGS) entry which is preliminary data.</text>
</comment>
<gene>
    <name evidence="12" type="ORF">BCF55_0411</name>
</gene>
<dbReference type="InterPro" id="IPR006260">
    <property type="entry name" value="TonB/TolA_C"/>
</dbReference>
<keyword evidence="7" id="KW-0653">Protein transport</keyword>
<dbReference type="EMBL" id="RCCJ01000001">
    <property type="protein sequence ID" value="RLJ70147.1"/>
    <property type="molecule type" value="Genomic_DNA"/>
</dbReference>
<feature type="compositionally biased region" description="Basic residues" evidence="10">
    <location>
        <begin position="60"/>
        <end position="75"/>
    </location>
</feature>
<evidence type="ECO:0000313" key="12">
    <source>
        <dbReference type="EMBL" id="RLJ70147.1"/>
    </source>
</evidence>
<comment type="similarity">
    <text evidence="2">Belongs to the TonB family.</text>
</comment>
<evidence type="ECO:0000256" key="2">
    <source>
        <dbReference type="ARBA" id="ARBA00006555"/>
    </source>
</evidence>
<keyword evidence="3" id="KW-0813">Transport</keyword>
<keyword evidence="9" id="KW-0472">Membrane</keyword>
<evidence type="ECO:0000256" key="5">
    <source>
        <dbReference type="ARBA" id="ARBA00022519"/>
    </source>
</evidence>
<dbReference type="GO" id="GO:0098797">
    <property type="term" value="C:plasma membrane protein complex"/>
    <property type="evidence" value="ECO:0007669"/>
    <property type="project" value="TreeGrafter"/>
</dbReference>
<protein>
    <submittedName>
        <fullName evidence="12">Protein TonB</fullName>
    </submittedName>
</protein>
<keyword evidence="4" id="KW-1003">Cell membrane</keyword>